<sequence length="135" mass="14910">MSTETLPQQHGRKHVVGHLVRHYLEMVVAMFAGMIALGPVWGLVWPGWSSTTEVMVLGMATNMAIGMSAWMAFRRHSAVAIAEMAAAMYLPFLVLLVPYWAGAVSAGVVFTGGHLLMLPAMALPMVWWRRSEYVH</sequence>
<evidence type="ECO:0000256" key="1">
    <source>
        <dbReference type="SAM" id="Phobius"/>
    </source>
</evidence>
<dbReference type="RefSeq" id="WP_179718067.1">
    <property type="nucleotide sequence ID" value="NZ_JACBZT010000001.1"/>
</dbReference>
<feature type="transmembrane region" description="Helical" evidence="1">
    <location>
        <begin position="54"/>
        <end position="73"/>
    </location>
</feature>
<keyword evidence="2" id="KW-0969">Cilium</keyword>
<dbReference type="Proteomes" id="UP000541969">
    <property type="component" value="Unassembled WGS sequence"/>
</dbReference>
<protein>
    <submittedName>
        <fullName evidence="2">Flagellar biosynthetic protein FliP</fullName>
    </submittedName>
</protein>
<accession>A0A853CFI2</accession>
<keyword evidence="2" id="KW-0282">Flagellum</keyword>
<proteinExistence type="predicted"/>
<reference evidence="2 3" key="1">
    <citation type="submission" date="2020-07" db="EMBL/GenBank/DDBJ databases">
        <title>Sequencing the genomes of 1000 actinobacteria strains.</title>
        <authorList>
            <person name="Klenk H.-P."/>
        </authorList>
    </citation>
    <scope>NUCLEOTIDE SEQUENCE [LARGE SCALE GENOMIC DNA]</scope>
    <source>
        <strain evidence="2 3">DSM 104001</strain>
    </source>
</reference>
<keyword evidence="1" id="KW-0472">Membrane</keyword>
<keyword evidence="1" id="KW-0812">Transmembrane</keyword>
<name>A0A853CFI2_9ACTN</name>
<gene>
    <name evidence="2" type="ORF">GGQ55_003013</name>
</gene>
<comment type="caution">
    <text evidence="2">The sequence shown here is derived from an EMBL/GenBank/DDBJ whole genome shotgun (WGS) entry which is preliminary data.</text>
</comment>
<dbReference type="EMBL" id="JACBZT010000001">
    <property type="protein sequence ID" value="NYJ06735.1"/>
    <property type="molecule type" value="Genomic_DNA"/>
</dbReference>
<evidence type="ECO:0000313" key="2">
    <source>
        <dbReference type="EMBL" id="NYJ06735.1"/>
    </source>
</evidence>
<feature type="transmembrane region" description="Helical" evidence="1">
    <location>
        <begin position="107"/>
        <end position="128"/>
    </location>
</feature>
<organism evidence="2 3">
    <name type="scientific">Petropleomorpha daqingensis</name>
    <dbReference type="NCBI Taxonomy" id="2026353"/>
    <lineage>
        <taxon>Bacteria</taxon>
        <taxon>Bacillati</taxon>
        <taxon>Actinomycetota</taxon>
        <taxon>Actinomycetes</taxon>
        <taxon>Geodermatophilales</taxon>
        <taxon>Geodermatophilaceae</taxon>
        <taxon>Petropleomorpha</taxon>
    </lineage>
</organism>
<evidence type="ECO:0000313" key="3">
    <source>
        <dbReference type="Proteomes" id="UP000541969"/>
    </source>
</evidence>
<keyword evidence="2" id="KW-0966">Cell projection</keyword>
<keyword evidence="1" id="KW-1133">Transmembrane helix</keyword>
<dbReference type="AlphaFoldDB" id="A0A853CFI2"/>
<feature type="transmembrane region" description="Helical" evidence="1">
    <location>
        <begin position="23"/>
        <end position="48"/>
    </location>
</feature>
<keyword evidence="3" id="KW-1185">Reference proteome</keyword>
<feature type="transmembrane region" description="Helical" evidence="1">
    <location>
        <begin position="80"/>
        <end position="101"/>
    </location>
</feature>